<evidence type="ECO:0000313" key="3">
    <source>
        <dbReference type="Proteomes" id="UP000054495"/>
    </source>
</evidence>
<dbReference type="GO" id="GO:0016020">
    <property type="term" value="C:membrane"/>
    <property type="evidence" value="ECO:0007669"/>
    <property type="project" value="TreeGrafter"/>
</dbReference>
<sequence length="412" mass="45236">MVNLLNLTARGQKIGKGSEASLRLILTRDNLATQQLCVDCAHAILDAARCSIRINASEDIENGNLPSPITNSDDRPRNLYSGGEGDDGIAQGTTLTFAMMELCLCVMVRQMPQINSAQMKSKSLAPLHMRRFGRLPVESANLIRSGIQLLVNVPSLCSSNGRLIILPSILYLIIGFIRESARVDENSVVPDLPPGHLTTVATTALQALRNLASTPPTDATLSSWVTMMQSALYSILLLCDGEYRKDECVLMLSCVVLASVAPRQVVLGHRESFHRLVRLIRGQLNSEHPQPVFPEFSLVSLLTQSLCRLLCATTADEWRLLSQPARRVHEFAMQRLNAVAPAWPAEFKQVLASHPTLKKRLENALLFQSSRQVQAQQVAKAKAVAETKTVHLSQQPTIKLTMDFNAFGKAAS</sequence>
<organism evidence="2 3">
    <name type="scientific">Ancylostoma ceylanicum</name>
    <dbReference type="NCBI Taxonomy" id="53326"/>
    <lineage>
        <taxon>Eukaryota</taxon>
        <taxon>Metazoa</taxon>
        <taxon>Ecdysozoa</taxon>
        <taxon>Nematoda</taxon>
        <taxon>Chromadorea</taxon>
        <taxon>Rhabditida</taxon>
        <taxon>Rhabditina</taxon>
        <taxon>Rhabditomorpha</taxon>
        <taxon>Strongyloidea</taxon>
        <taxon>Ancylostomatidae</taxon>
        <taxon>Ancylostomatinae</taxon>
        <taxon>Ancylostoma</taxon>
    </lineage>
</organism>
<dbReference type="GO" id="GO:0005794">
    <property type="term" value="C:Golgi apparatus"/>
    <property type="evidence" value="ECO:0007669"/>
    <property type="project" value="TreeGrafter"/>
</dbReference>
<evidence type="ECO:0000256" key="1">
    <source>
        <dbReference type="SAM" id="MobiDB-lite"/>
    </source>
</evidence>
<dbReference type="GO" id="GO:0006897">
    <property type="term" value="P:endocytosis"/>
    <property type="evidence" value="ECO:0007669"/>
    <property type="project" value="TreeGrafter"/>
</dbReference>
<dbReference type="PANTHER" id="PTHR21663">
    <property type="entry name" value="HYPOTHETICAL HEAT DOMAIN-CONTAINING"/>
    <property type="match status" value="1"/>
</dbReference>
<dbReference type="Pfam" id="PF25468">
    <property type="entry name" value="HEAT_HEATR5A"/>
    <property type="match status" value="1"/>
</dbReference>
<accession>A0A0D6LB83</accession>
<reference evidence="2 3" key="1">
    <citation type="submission" date="2013-05" db="EMBL/GenBank/DDBJ databases">
        <title>Draft genome of the parasitic nematode Anyclostoma ceylanicum.</title>
        <authorList>
            <person name="Mitreva M."/>
        </authorList>
    </citation>
    <scope>NUCLEOTIDE SEQUENCE [LARGE SCALE GENOMIC DNA]</scope>
</reference>
<gene>
    <name evidence="2" type="ORF">ANCCEY_13846</name>
</gene>
<dbReference type="GO" id="GO:0030139">
    <property type="term" value="C:endocytic vesicle"/>
    <property type="evidence" value="ECO:0007669"/>
    <property type="project" value="TreeGrafter"/>
</dbReference>
<feature type="region of interest" description="Disordered" evidence="1">
    <location>
        <begin position="63"/>
        <end position="83"/>
    </location>
</feature>
<dbReference type="AlphaFoldDB" id="A0A0D6LB83"/>
<dbReference type="EMBL" id="KE125791">
    <property type="protein sequence ID" value="EPB67066.1"/>
    <property type="molecule type" value="Genomic_DNA"/>
</dbReference>
<dbReference type="InterPro" id="IPR040108">
    <property type="entry name" value="Laa1/Sip1/HEATR5"/>
</dbReference>
<keyword evidence="3" id="KW-1185">Reference proteome</keyword>
<dbReference type="GO" id="GO:0008104">
    <property type="term" value="P:intracellular protein localization"/>
    <property type="evidence" value="ECO:0007669"/>
    <property type="project" value="TreeGrafter"/>
</dbReference>
<dbReference type="GO" id="GO:0042147">
    <property type="term" value="P:retrograde transport, endosome to Golgi"/>
    <property type="evidence" value="ECO:0007669"/>
    <property type="project" value="TreeGrafter"/>
</dbReference>
<evidence type="ECO:0000313" key="2">
    <source>
        <dbReference type="EMBL" id="EPB67066.1"/>
    </source>
</evidence>
<dbReference type="Proteomes" id="UP000054495">
    <property type="component" value="Unassembled WGS sequence"/>
</dbReference>
<dbReference type="GO" id="GO:0005829">
    <property type="term" value="C:cytosol"/>
    <property type="evidence" value="ECO:0007669"/>
    <property type="project" value="GOC"/>
</dbReference>
<protein>
    <submittedName>
        <fullName evidence="2">Uncharacterized protein</fullName>
    </submittedName>
</protein>
<dbReference type="PANTHER" id="PTHR21663:SF0">
    <property type="entry name" value="HEAT REPEAT-CONTAINING PROTEIN 5B"/>
    <property type="match status" value="1"/>
</dbReference>
<name>A0A0D6LB83_9BILA</name>
<proteinExistence type="predicted"/>